<name>A0A1C7MTB7_GRIFR</name>
<dbReference type="InterPro" id="IPR046364">
    <property type="entry name" value="Exo70_C"/>
</dbReference>
<dbReference type="OrthoDB" id="1922221at2759"/>
<sequence length="615" mass="68078">MDDETAEIELLEQNLNKTRQISQRMTSILSSFDTRLVKLEKSILPLYNSTQLLTRRANNIESVLQKIDDIASYQEGVAAEEALILRGPQSNQLTAYTEVLERMNASIAFNTLEGGSRDQARLVETGAKKLIQFYTKLVAEASSGVPSNGAEFTPIPFNPSLLASLRPLVAFMRTLPLPATHPSHPAAPGIQTALKEAQKGYGDMRGAWARKCLETYGKRVVDRAETIDGVVAGREFGTWVENMMKVAEEEYGLLSELAPLPAQSYLSTTFATLITPLTSLFTSTLSSLGSLIKRSLHKNTFLALSTYASLTALQGRWDDVMCRNAGRKENELKDGVHSIRASCLRSFPEFLADVRAAALGKGGDVGTGLVDFTISTVQYLNRIMEVRDAATSALLTLGDGNWKMGEGTQAGKTKAAEVDDQTILEHYTYDVVNVVLSSLLTLSRMNKRPAFGSVFLLNNVSYLRTQLLLKPRTDVTSILSRPAQETLNSNFRTAKAGYFDTNFSPLLQTLMDDKDKGKSATKDKFTRFFDLLEEITERHKLARVLQDDPEGRATVADEVVKLVVAFVATRNLGKEFSKSELDSAYMHRIIVDLDLRSYRSSEIISSDDHYIVYDS</sequence>
<dbReference type="GO" id="GO:0005546">
    <property type="term" value="F:phosphatidylinositol-4,5-bisphosphate binding"/>
    <property type="evidence" value="ECO:0007669"/>
    <property type="project" value="InterPro"/>
</dbReference>
<evidence type="ECO:0000313" key="7">
    <source>
        <dbReference type="Proteomes" id="UP000092993"/>
    </source>
</evidence>
<dbReference type="Pfam" id="PF03081">
    <property type="entry name" value="Exo70_C"/>
    <property type="match status" value="1"/>
</dbReference>
<proteinExistence type="inferred from homology"/>
<evidence type="ECO:0000256" key="4">
    <source>
        <dbReference type="RuleBase" id="RU365026"/>
    </source>
</evidence>
<dbReference type="PANTHER" id="PTHR12542">
    <property type="entry name" value="EXOCYST COMPLEX PROTEIN EXO70"/>
    <property type="match status" value="1"/>
</dbReference>
<comment type="function">
    <text evidence="4">Involved in the secretory pathway as part of the exocyst complex which tethers secretory vesicles to the sites of exocytosis. Also plays a role in the assembly of the exocyst.</text>
</comment>
<dbReference type="Gene3D" id="1.20.1280.170">
    <property type="entry name" value="Exocyst complex component Exo70"/>
    <property type="match status" value="1"/>
</dbReference>
<protein>
    <recommendedName>
        <fullName evidence="4">Exocyst complex protein EXO70</fullName>
    </recommendedName>
</protein>
<dbReference type="EMBL" id="LUGG01000002">
    <property type="protein sequence ID" value="OBZ78174.1"/>
    <property type="molecule type" value="Genomic_DNA"/>
</dbReference>
<dbReference type="InterPro" id="IPR004140">
    <property type="entry name" value="Exo70"/>
</dbReference>
<comment type="subcellular location">
    <subcellularLocation>
        <location evidence="4">Bud</location>
    </subcellularLocation>
    <subcellularLocation>
        <location evidence="4">Bud neck</location>
    </subcellularLocation>
</comment>
<dbReference type="AlphaFoldDB" id="A0A1C7MTB7"/>
<evidence type="ECO:0000259" key="5">
    <source>
        <dbReference type="Pfam" id="PF03081"/>
    </source>
</evidence>
<comment type="similarity">
    <text evidence="1 4">Belongs to the EXO70 family.</text>
</comment>
<evidence type="ECO:0000256" key="1">
    <source>
        <dbReference type="ARBA" id="ARBA00006756"/>
    </source>
</evidence>
<organism evidence="6 7">
    <name type="scientific">Grifola frondosa</name>
    <name type="common">Maitake</name>
    <name type="synonym">Polyporus frondosus</name>
    <dbReference type="NCBI Taxonomy" id="5627"/>
    <lineage>
        <taxon>Eukaryota</taxon>
        <taxon>Fungi</taxon>
        <taxon>Dikarya</taxon>
        <taxon>Basidiomycota</taxon>
        <taxon>Agaricomycotina</taxon>
        <taxon>Agaricomycetes</taxon>
        <taxon>Polyporales</taxon>
        <taxon>Grifolaceae</taxon>
        <taxon>Grifola</taxon>
    </lineage>
</organism>
<comment type="caution">
    <text evidence="6">The sequence shown here is derived from an EMBL/GenBank/DDBJ whole genome shotgun (WGS) entry which is preliminary data.</text>
</comment>
<dbReference type="OMA" id="GIIRAGP"/>
<feature type="domain" description="Exocyst complex subunit Exo70 C-terminal" evidence="5">
    <location>
        <begin position="241"/>
        <end position="564"/>
    </location>
</feature>
<dbReference type="PANTHER" id="PTHR12542:SF41">
    <property type="entry name" value="EXOCYST COMPLEX COMPONENT 7"/>
    <property type="match status" value="1"/>
</dbReference>
<reference evidence="6 7" key="1">
    <citation type="submission" date="2016-03" db="EMBL/GenBank/DDBJ databases">
        <title>Whole genome sequencing of Grifola frondosa 9006-11.</title>
        <authorList>
            <person name="Min B."/>
            <person name="Park H."/>
            <person name="Kim J.-G."/>
            <person name="Cho H."/>
            <person name="Oh Y.-L."/>
            <person name="Kong W.-S."/>
            <person name="Choi I.-G."/>
        </authorList>
    </citation>
    <scope>NUCLEOTIDE SEQUENCE [LARGE SCALE GENOMIC DNA]</scope>
    <source>
        <strain evidence="6 7">9006-11</strain>
    </source>
</reference>
<dbReference type="GO" id="GO:0006887">
    <property type="term" value="P:exocytosis"/>
    <property type="evidence" value="ECO:0007669"/>
    <property type="project" value="UniProtKB-KW"/>
</dbReference>
<dbReference type="STRING" id="5627.A0A1C7MTB7"/>
<evidence type="ECO:0000256" key="3">
    <source>
        <dbReference type="ARBA" id="ARBA00022483"/>
    </source>
</evidence>
<dbReference type="GO" id="GO:0005935">
    <property type="term" value="C:cellular bud neck"/>
    <property type="evidence" value="ECO:0007669"/>
    <property type="project" value="UniProtKB-SubCell"/>
</dbReference>
<dbReference type="Proteomes" id="UP000092993">
    <property type="component" value="Unassembled WGS sequence"/>
</dbReference>
<dbReference type="GO" id="GO:0000145">
    <property type="term" value="C:exocyst"/>
    <property type="evidence" value="ECO:0007669"/>
    <property type="project" value="InterPro"/>
</dbReference>
<evidence type="ECO:0000256" key="2">
    <source>
        <dbReference type="ARBA" id="ARBA00022448"/>
    </source>
</evidence>
<dbReference type="InterPro" id="IPR016159">
    <property type="entry name" value="Cullin_repeat-like_dom_sf"/>
</dbReference>
<keyword evidence="3 4" id="KW-0268">Exocytosis</keyword>
<gene>
    <name evidence="6" type="primary">EXO70</name>
    <name evidence="6" type="ORF">A0H81_02716</name>
</gene>
<dbReference type="GO" id="GO:0015031">
    <property type="term" value="P:protein transport"/>
    <property type="evidence" value="ECO:0007669"/>
    <property type="project" value="UniProtKB-KW"/>
</dbReference>
<keyword evidence="2 4" id="KW-0813">Transport</keyword>
<dbReference type="SUPFAM" id="SSF74788">
    <property type="entry name" value="Cullin repeat-like"/>
    <property type="match status" value="1"/>
</dbReference>
<accession>A0A1C7MTB7</accession>
<evidence type="ECO:0000313" key="6">
    <source>
        <dbReference type="EMBL" id="OBZ78174.1"/>
    </source>
</evidence>
<keyword evidence="4" id="KW-0653">Protein transport</keyword>
<keyword evidence="7" id="KW-1185">Reference proteome</keyword>